<dbReference type="KEGG" id="ahel:Q31a_23980"/>
<keyword evidence="1" id="KW-0812">Transmembrane</keyword>
<dbReference type="AlphaFoldDB" id="A0A518G665"/>
<dbReference type="Proteomes" id="UP000318017">
    <property type="component" value="Chromosome"/>
</dbReference>
<accession>A0A518G665</accession>
<keyword evidence="3" id="KW-1185">Reference proteome</keyword>
<proteinExistence type="predicted"/>
<protein>
    <submittedName>
        <fullName evidence="2">Uncharacterized protein</fullName>
    </submittedName>
</protein>
<keyword evidence="1" id="KW-1133">Transmembrane helix</keyword>
<name>A0A518G665_9BACT</name>
<reference evidence="2 3" key="1">
    <citation type="submission" date="2019-02" db="EMBL/GenBank/DDBJ databases">
        <title>Deep-cultivation of Planctomycetes and their phenomic and genomic characterization uncovers novel biology.</title>
        <authorList>
            <person name="Wiegand S."/>
            <person name="Jogler M."/>
            <person name="Boedeker C."/>
            <person name="Pinto D."/>
            <person name="Vollmers J."/>
            <person name="Rivas-Marin E."/>
            <person name="Kohn T."/>
            <person name="Peeters S.H."/>
            <person name="Heuer A."/>
            <person name="Rast P."/>
            <person name="Oberbeckmann S."/>
            <person name="Bunk B."/>
            <person name="Jeske O."/>
            <person name="Meyerdierks A."/>
            <person name="Storesund J.E."/>
            <person name="Kallscheuer N."/>
            <person name="Luecker S."/>
            <person name="Lage O.M."/>
            <person name="Pohl T."/>
            <person name="Merkel B.J."/>
            <person name="Hornburger P."/>
            <person name="Mueller R.-W."/>
            <person name="Bruemmer F."/>
            <person name="Labrenz M."/>
            <person name="Spormann A.M."/>
            <person name="Op den Camp H."/>
            <person name="Overmann J."/>
            <person name="Amann R."/>
            <person name="Jetten M.S.M."/>
            <person name="Mascher T."/>
            <person name="Medema M.H."/>
            <person name="Devos D.P."/>
            <person name="Kaster A.-K."/>
            <person name="Ovreas L."/>
            <person name="Rohde M."/>
            <person name="Galperin M.Y."/>
            <person name="Jogler C."/>
        </authorList>
    </citation>
    <scope>NUCLEOTIDE SEQUENCE [LARGE SCALE GENOMIC DNA]</scope>
    <source>
        <strain evidence="2 3">Q31a</strain>
    </source>
</reference>
<dbReference type="RefSeq" id="WP_145077498.1">
    <property type="nucleotide sequence ID" value="NZ_CP036298.1"/>
</dbReference>
<evidence type="ECO:0000256" key="1">
    <source>
        <dbReference type="SAM" id="Phobius"/>
    </source>
</evidence>
<evidence type="ECO:0000313" key="3">
    <source>
        <dbReference type="Proteomes" id="UP000318017"/>
    </source>
</evidence>
<sequence>MEPTYILWLMTAAIACVCLLCMMQRRQTQLNSILRSFVAERLDWTRKRNRAAKLALAAEQERIAREKQYAGGGGDAAEVSSDPLTASEEALEATARGLEQAIEQA</sequence>
<feature type="transmembrane region" description="Helical" evidence="1">
    <location>
        <begin position="6"/>
        <end position="23"/>
    </location>
</feature>
<keyword evidence="1" id="KW-0472">Membrane</keyword>
<dbReference type="EMBL" id="CP036298">
    <property type="protein sequence ID" value="QDV24085.1"/>
    <property type="molecule type" value="Genomic_DNA"/>
</dbReference>
<evidence type="ECO:0000313" key="2">
    <source>
        <dbReference type="EMBL" id="QDV24085.1"/>
    </source>
</evidence>
<gene>
    <name evidence="2" type="ORF">Q31a_23980</name>
</gene>
<organism evidence="2 3">
    <name type="scientific">Aureliella helgolandensis</name>
    <dbReference type="NCBI Taxonomy" id="2527968"/>
    <lineage>
        <taxon>Bacteria</taxon>
        <taxon>Pseudomonadati</taxon>
        <taxon>Planctomycetota</taxon>
        <taxon>Planctomycetia</taxon>
        <taxon>Pirellulales</taxon>
        <taxon>Pirellulaceae</taxon>
        <taxon>Aureliella</taxon>
    </lineage>
</organism>